<feature type="chain" id="PRO_5017961254" description="Peptidase A2 domain-containing protein" evidence="1">
    <location>
        <begin position="21"/>
        <end position="276"/>
    </location>
</feature>
<evidence type="ECO:0000313" key="2">
    <source>
        <dbReference type="EMBL" id="RNA44347.1"/>
    </source>
</evidence>
<accession>A0A3M7T8X9</accession>
<keyword evidence="3" id="KW-1185">Reference proteome</keyword>
<dbReference type="Proteomes" id="UP000276133">
    <property type="component" value="Unassembled WGS sequence"/>
</dbReference>
<reference evidence="2 3" key="1">
    <citation type="journal article" date="2018" name="Sci. Rep.">
        <title>Genomic signatures of local adaptation to the degree of environmental predictability in rotifers.</title>
        <authorList>
            <person name="Franch-Gras L."/>
            <person name="Hahn C."/>
            <person name="Garcia-Roger E.M."/>
            <person name="Carmona M.J."/>
            <person name="Serra M."/>
            <person name="Gomez A."/>
        </authorList>
    </citation>
    <scope>NUCLEOTIDE SEQUENCE [LARGE SCALE GENOMIC DNA]</scope>
    <source>
        <strain evidence="2">HYR1</strain>
    </source>
</reference>
<organism evidence="2 3">
    <name type="scientific">Brachionus plicatilis</name>
    <name type="common">Marine rotifer</name>
    <name type="synonym">Brachionus muelleri</name>
    <dbReference type="NCBI Taxonomy" id="10195"/>
    <lineage>
        <taxon>Eukaryota</taxon>
        <taxon>Metazoa</taxon>
        <taxon>Spiralia</taxon>
        <taxon>Gnathifera</taxon>
        <taxon>Rotifera</taxon>
        <taxon>Eurotatoria</taxon>
        <taxon>Monogononta</taxon>
        <taxon>Pseudotrocha</taxon>
        <taxon>Ploima</taxon>
        <taxon>Brachionidae</taxon>
        <taxon>Brachionus</taxon>
    </lineage>
</organism>
<dbReference type="EMBL" id="REGN01000117">
    <property type="protein sequence ID" value="RNA44347.1"/>
    <property type="molecule type" value="Genomic_DNA"/>
</dbReference>
<name>A0A3M7T8X9_BRAPC</name>
<gene>
    <name evidence="2" type="ORF">BpHYR1_010328</name>
</gene>
<sequence length="276" mass="32098">MIPKSDTLSLLLQFLWKVWSQDCGMKESNENSFKRYNKSSEYPTTCKRTEFNQERISGYSYNNRYRSIQSKSSPTLAKSYTINAELEEYESLEETTNTIYVQNCTHNQELNLGRVSAALEVNHEDIPMNMLIDSGATASFISPTRLPKAMANQLEQFLNNNSQVVRWDLKRADFTKRSAQTGILCVDFINASNNNTVMENGTLIGVATKLRSWKIKQRMFKMLRSHPNKMSVKDRNELVKLIIKYADVFQLSEFEMVLKFKIMWIFIYNQKSLKKV</sequence>
<feature type="signal peptide" evidence="1">
    <location>
        <begin position="1"/>
        <end position="20"/>
    </location>
</feature>
<proteinExistence type="predicted"/>
<evidence type="ECO:0000256" key="1">
    <source>
        <dbReference type="SAM" id="SignalP"/>
    </source>
</evidence>
<dbReference type="AlphaFoldDB" id="A0A3M7T8X9"/>
<protein>
    <recommendedName>
        <fullName evidence="4">Peptidase A2 domain-containing protein</fullName>
    </recommendedName>
</protein>
<evidence type="ECO:0000313" key="3">
    <source>
        <dbReference type="Proteomes" id="UP000276133"/>
    </source>
</evidence>
<keyword evidence="1" id="KW-0732">Signal</keyword>
<comment type="caution">
    <text evidence="2">The sequence shown here is derived from an EMBL/GenBank/DDBJ whole genome shotgun (WGS) entry which is preliminary data.</text>
</comment>
<evidence type="ECO:0008006" key="4">
    <source>
        <dbReference type="Google" id="ProtNLM"/>
    </source>
</evidence>